<protein>
    <submittedName>
        <fullName evidence="1">Uncharacterized protein</fullName>
    </submittedName>
</protein>
<sequence length="36" mass="4236">MMPHILPNVVYTGLANRYLIWNVPPQRPPEIPWQPP</sequence>
<organism evidence="1 2">
    <name type="scientific">Paenibacillus terrae (strain HPL-003)</name>
    <dbReference type="NCBI Taxonomy" id="985665"/>
    <lineage>
        <taxon>Bacteria</taxon>
        <taxon>Bacillati</taxon>
        <taxon>Bacillota</taxon>
        <taxon>Bacilli</taxon>
        <taxon>Bacillales</taxon>
        <taxon>Paenibacillaceae</taxon>
        <taxon>Paenibacillus</taxon>
    </lineage>
</organism>
<name>G7VYJ3_PAETH</name>
<accession>G7VYJ3</accession>
<reference evidence="2" key="1">
    <citation type="submission" date="2011-11" db="EMBL/GenBank/DDBJ databases">
        <title>Complete sequence of Paenibacillus terrae HPL-003.</title>
        <authorList>
            <person name="Shin S.H."/>
            <person name="Kim S."/>
            <person name="Kim J.Y."/>
        </authorList>
    </citation>
    <scope>NUCLEOTIDE SEQUENCE [LARGE SCALE GENOMIC DNA]</scope>
    <source>
        <strain evidence="2">HPL-003</strain>
    </source>
</reference>
<dbReference type="Proteomes" id="UP000005876">
    <property type="component" value="Chromosome"/>
</dbReference>
<dbReference type="EMBL" id="CP003107">
    <property type="protein sequence ID" value="AET58521.1"/>
    <property type="molecule type" value="Genomic_DNA"/>
</dbReference>
<evidence type="ECO:0000313" key="2">
    <source>
        <dbReference type="Proteomes" id="UP000005876"/>
    </source>
</evidence>
<dbReference type="KEGG" id="pta:HPL003_08790"/>
<reference key="2">
    <citation type="submission" date="2011-11" db="EMBL/GenBank/DDBJ databases">
        <authorList>
            <person name="Shin S.H."/>
            <person name="Kim S."/>
            <person name="Kim J.Y."/>
        </authorList>
    </citation>
    <scope>NUCLEOTIDE SEQUENCE</scope>
    <source>
        <strain>HPL-003</strain>
    </source>
</reference>
<dbReference type="HOGENOM" id="CLU_3357462_0_0_9"/>
<gene>
    <name evidence="1" type="ordered locus">HPL003_08790</name>
</gene>
<dbReference type="AlphaFoldDB" id="G7VYJ3"/>
<reference evidence="1 2" key="3">
    <citation type="journal article" date="2012" name="J. Bacteriol.">
        <title>Genome Sequence of Paenibacillus terrae HPL-003, a Xylanase-Producing Bacterium Isolated from Soil Found in Forest Residue.</title>
        <authorList>
            <person name="Shin S.H."/>
            <person name="Kim S."/>
            <person name="Kim J.Y."/>
            <person name="Song H.Y."/>
            <person name="Cho S.J."/>
            <person name="Kim D.R."/>
            <person name="Lee K.I."/>
            <person name="Lim H.K."/>
            <person name="Park N.J."/>
            <person name="Hwang I.T."/>
            <person name="Yang K.S."/>
        </authorList>
    </citation>
    <scope>NUCLEOTIDE SEQUENCE [LARGE SCALE GENOMIC DNA]</scope>
    <source>
        <strain evidence="1 2">HPL-003</strain>
    </source>
</reference>
<evidence type="ECO:0000313" key="1">
    <source>
        <dbReference type="EMBL" id="AET58521.1"/>
    </source>
</evidence>
<proteinExistence type="predicted"/>